<evidence type="ECO:0000313" key="3">
    <source>
        <dbReference type="EMBL" id="MBK1816168.1"/>
    </source>
</evidence>
<accession>A0A934R0K0</accession>
<dbReference type="GO" id="GO:0016491">
    <property type="term" value="F:oxidoreductase activity"/>
    <property type="evidence" value="ECO:0007669"/>
    <property type="project" value="InterPro"/>
</dbReference>
<dbReference type="GO" id="GO:0016209">
    <property type="term" value="F:antioxidant activity"/>
    <property type="evidence" value="ECO:0007669"/>
    <property type="project" value="InterPro"/>
</dbReference>
<dbReference type="InterPro" id="IPR047262">
    <property type="entry name" value="PRX-like1"/>
</dbReference>
<protein>
    <submittedName>
        <fullName evidence="3">Thioredoxin family protein</fullName>
    </submittedName>
</protein>
<dbReference type="AlphaFoldDB" id="A0A934R0K0"/>
<dbReference type="InterPro" id="IPR036249">
    <property type="entry name" value="Thioredoxin-like_sf"/>
</dbReference>
<feature type="region of interest" description="Disordered" evidence="1">
    <location>
        <begin position="167"/>
        <end position="191"/>
    </location>
</feature>
<comment type="caution">
    <text evidence="3">The sequence shown here is derived from an EMBL/GenBank/DDBJ whole genome shotgun (WGS) entry which is preliminary data.</text>
</comment>
<dbReference type="Gene3D" id="3.40.30.10">
    <property type="entry name" value="Glutaredoxin"/>
    <property type="match status" value="1"/>
</dbReference>
<feature type="domain" description="Thioredoxin" evidence="2">
    <location>
        <begin position="10"/>
        <end position="165"/>
    </location>
</feature>
<dbReference type="PROSITE" id="PS51352">
    <property type="entry name" value="THIOREDOXIN_2"/>
    <property type="match status" value="1"/>
</dbReference>
<keyword evidence="4" id="KW-1185">Reference proteome</keyword>
<evidence type="ECO:0000313" key="4">
    <source>
        <dbReference type="Proteomes" id="UP000600139"/>
    </source>
</evidence>
<dbReference type="Proteomes" id="UP000600139">
    <property type="component" value="Unassembled WGS sequence"/>
</dbReference>
<evidence type="ECO:0000256" key="1">
    <source>
        <dbReference type="SAM" id="MobiDB-lite"/>
    </source>
</evidence>
<dbReference type="RefSeq" id="WP_200351123.1">
    <property type="nucleotide sequence ID" value="NZ_BAABHZ010000006.1"/>
</dbReference>
<dbReference type="CDD" id="cd02969">
    <property type="entry name" value="PRX_like1"/>
    <property type="match status" value="1"/>
</dbReference>
<dbReference type="InterPro" id="IPR000866">
    <property type="entry name" value="AhpC/TSA"/>
</dbReference>
<organism evidence="3 4">
    <name type="scientific">Luteolibacter yonseiensis</name>
    <dbReference type="NCBI Taxonomy" id="1144680"/>
    <lineage>
        <taxon>Bacteria</taxon>
        <taxon>Pseudomonadati</taxon>
        <taxon>Verrucomicrobiota</taxon>
        <taxon>Verrucomicrobiia</taxon>
        <taxon>Verrucomicrobiales</taxon>
        <taxon>Verrucomicrobiaceae</taxon>
        <taxon>Luteolibacter</taxon>
    </lineage>
</organism>
<name>A0A934R0K0_9BACT</name>
<sequence length="191" mass="20498">MSETLSSFQLTPGAAAPDFSLPDAGGRSVSRAEVAGERGLLVVFACNHCPFVVHLADSLGGFAGEIAALGVNTVAINSNDLERYPQDGPEQMKVFAAERGWNFPYLLDESQEVAHAHGAVCTPDFFLFGNDGKLFYAGQYDDSRPRSGQVPHGGDLREAVRRMLGGEEPLARPYPSSGCNIKWKPGNEPKS</sequence>
<proteinExistence type="predicted"/>
<dbReference type="EMBL" id="JAENIK010000011">
    <property type="protein sequence ID" value="MBK1816168.1"/>
    <property type="molecule type" value="Genomic_DNA"/>
</dbReference>
<gene>
    <name evidence="3" type="ORF">JIN84_11135</name>
</gene>
<evidence type="ECO:0000259" key="2">
    <source>
        <dbReference type="PROSITE" id="PS51352"/>
    </source>
</evidence>
<dbReference type="SUPFAM" id="SSF52833">
    <property type="entry name" value="Thioredoxin-like"/>
    <property type="match status" value="1"/>
</dbReference>
<dbReference type="PANTHER" id="PTHR43640:SF1">
    <property type="entry name" value="THIOREDOXIN-DEPENDENT PEROXIREDOXIN"/>
    <property type="match status" value="1"/>
</dbReference>
<dbReference type="PANTHER" id="PTHR43640">
    <property type="entry name" value="OS07G0260300 PROTEIN"/>
    <property type="match status" value="1"/>
</dbReference>
<dbReference type="InterPro" id="IPR013766">
    <property type="entry name" value="Thioredoxin_domain"/>
</dbReference>
<dbReference type="Pfam" id="PF00578">
    <property type="entry name" value="AhpC-TSA"/>
    <property type="match status" value="1"/>
</dbReference>
<reference evidence="3" key="1">
    <citation type="submission" date="2021-01" db="EMBL/GenBank/DDBJ databases">
        <title>Modified the classification status of verrucomicrobia.</title>
        <authorList>
            <person name="Feng X."/>
        </authorList>
    </citation>
    <scope>NUCLEOTIDE SEQUENCE</scope>
    <source>
        <strain evidence="3">JCM 18052</strain>
    </source>
</reference>